<reference evidence="1" key="1">
    <citation type="journal article" date="2022" name="Int. J. Mol. Sci.">
        <title>Draft Genome of Tanacetum Coccineum: Genomic Comparison of Closely Related Tanacetum-Family Plants.</title>
        <authorList>
            <person name="Yamashiro T."/>
            <person name="Shiraishi A."/>
            <person name="Nakayama K."/>
            <person name="Satake H."/>
        </authorList>
    </citation>
    <scope>NUCLEOTIDE SEQUENCE</scope>
</reference>
<dbReference type="EMBL" id="BQNB010008587">
    <property type="protein sequence ID" value="GJS51469.1"/>
    <property type="molecule type" value="Genomic_DNA"/>
</dbReference>
<accession>A0ABQ4WF34</accession>
<sequence>MVIEIWCLGSRNGGVSMVVRGGESGGKWRIKGVFGSSDPKILTTPSSSPKAFLNVCEMIEWNESNDRN</sequence>
<gene>
    <name evidence="1" type="ORF">Tco_0624831</name>
</gene>
<comment type="caution">
    <text evidence="1">The sequence shown here is derived from an EMBL/GenBank/DDBJ whole genome shotgun (WGS) entry which is preliminary data.</text>
</comment>
<reference evidence="1" key="2">
    <citation type="submission" date="2022-01" db="EMBL/GenBank/DDBJ databases">
        <authorList>
            <person name="Yamashiro T."/>
            <person name="Shiraishi A."/>
            <person name="Satake H."/>
            <person name="Nakayama K."/>
        </authorList>
    </citation>
    <scope>NUCLEOTIDE SEQUENCE</scope>
</reference>
<evidence type="ECO:0000313" key="2">
    <source>
        <dbReference type="Proteomes" id="UP001151760"/>
    </source>
</evidence>
<name>A0ABQ4WF34_9ASTR</name>
<organism evidence="1 2">
    <name type="scientific">Tanacetum coccineum</name>
    <dbReference type="NCBI Taxonomy" id="301880"/>
    <lineage>
        <taxon>Eukaryota</taxon>
        <taxon>Viridiplantae</taxon>
        <taxon>Streptophyta</taxon>
        <taxon>Embryophyta</taxon>
        <taxon>Tracheophyta</taxon>
        <taxon>Spermatophyta</taxon>
        <taxon>Magnoliopsida</taxon>
        <taxon>eudicotyledons</taxon>
        <taxon>Gunneridae</taxon>
        <taxon>Pentapetalae</taxon>
        <taxon>asterids</taxon>
        <taxon>campanulids</taxon>
        <taxon>Asterales</taxon>
        <taxon>Asteraceae</taxon>
        <taxon>Asteroideae</taxon>
        <taxon>Anthemideae</taxon>
        <taxon>Anthemidinae</taxon>
        <taxon>Tanacetum</taxon>
    </lineage>
</organism>
<protein>
    <submittedName>
        <fullName evidence="1">Uncharacterized protein</fullName>
    </submittedName>
</protein>
<dbReference type="Proteomes" id="UP001151760">
    <property type="component" value="Unassembled WGS sequence"/>
</dbReference>
<keyword evidence="2" id="KW-1185">Reference proteome</keyword>
<proteinExistence type="predicted"/>
<evidence type="ECO:0000313" key="1">
    <source>
        <dbReference type="EMBL" id="GJS51469.1"/>
    </source>
</evidence>